<evidence type="ECO:0000313" key="3">
    <source>
        <dbReference type="Proteomes" id="UP000245119"/>
    </source>
</evidence>
<gene>
    <name evidence="2" type="ORF">C0Q70_13907</name>
</gene>
<keyword evidence="3" id="KW-1185">Reference proteome</keyword>
<proteinExistence type="predicted"/>
<dbReference type="AlphaFoldDB" id="A0A2T7NYI1"/>
<protein>
    <submittedName>
        <fullName evidence="2">Uncharacterized protein</fullName>
    </submittedName>
</protein>
<comment type="caution">
    <text evidence="2">The sequence shown here is derived from an EMBL/GenBank/DDBJ whole genome shotgun (WGS) entry which is preliminary data.</text>
</comment>
<sequence>MFLPVSLRAMVLLPPPDRKDFAAEARVMTKVQNLATGLKGHEGLHTRVADAWDLSSLDSLLSSQLVQLNLDPYNDVMDDIGVSASIGEDAAVLLCLKATPLTTVSSTKTRDLGGVNDELNDLSATSPVTSELPQKINSQNKARGEDAATETSSWAGVNRERTEKRK</sequence>
<dbReference type="EMBL" id="PZQS01000008">
    <property type="protein sequence ID" value="PVD26237.1"/>
    <property type="molecule type" value="Genomic_DNA"/>
</dbReference>
<evidence type="ECO:0000256" key="1">
    <source>
        <dbReference type="SAM" id="MobiDB-lite"/>
    </source>
</evidence>
<feature type="region of interest" description="Disordered" evidence="1">
    <location>
        <begin position="106"/>
        <end position="166"/>
    </location>
</feature>
<reference evidence="2 3" key="1">
    <citation type="submission" date="2018-04" db="EMBL/GenBank/DDBJ databases">
        <title>The genome of golden apple snail Pomacea canaliculata provides insight into stress tolerance and invasive adaptation.</title>
        <authorList>
            <person name="Liu C."/>
            <person name="Liu B."/>
            <person name="Ren Y."/>
            <person name="Zhang Y."/>
            <person name="Wang H."/>
            <person name="Li S."/>
            <person name="Jiang F."/>
            <person name="Yin L."/>
            <person name="Zhang G."/>
            <person name="Qian W."/>
            <person name="Fan W."/>
        </authorList>
    </citation>
    <scope>NUCLEOTIDE SEQUENCE [LARGE SCALE GENOMIC DNA]</scope>
    <source>
        <strain evidence="2">SZHN2017</strain>
        <tissue evidence="2">Muscle</tissue>
    </source>
</reference>
<evidence type="ECO:0000313" key="2">
    <source>
        <dbReference type="EMBL" id="PVD26237.1"/>
    </source>
</evidence>
<feature type="compositionally biased region" description="Polar residues" evidence="1">
    <location>
        <begin position="122"/>
        <end position="141"/>
    </location>
</feature>
<name>A0A2T7NYI1_POMCA</name>
<dbReference type="Proteomes" id="UP000245119">
    <property type="component" value="Linkage Group LG8"/>
</dbReference>
<accession>A0A2T7NYI1</accession>
<organism evidence="2 3">
    <name type="scientific">Pomacea canaliculata</name>
    <name type="common">Golden apple snail</name>
    <dbReference type="NCBI Taxonomy" id="400727"/>
    <lineage>
        <taxon>Eukaryota</taxon>
        <taxon>Metazoa</taxon>
        <taxon>Spiralia</taxon>
        <taxon>Lophotrochozoa</taxon>
        <taxon>Mollusca</taxon>
        <taxon>Gastropoda</taxon>
        <taxon>Caenogastropoda</taxon>
        <taxon>Architaenioglossa</taxon>
        <taxon>Ampullarioidea</taxon>
        <taxon>Ampullariidae</taxon>
        <taxon>Pomacea</taxon>
    </lineage>
</organism>